<dbReference type="SUPFAM" id="SSF51735">
    <property type="entry name" value="NAD(P)-binding Rossmann-fold domains"/>
    <property type="match status" value="1"/>
</dbReference>
<dbReference type="EMBL" id="AEJF01000051">
    <property type="protein sequence ID" value="KLU27212.1"/>
    <property type="molecule type" value="Genomic_DNA"/>
</dbReference>
<comment type="caution">
    <text evidence="3">The sequence shown here is derived from an EMBL/GenBank/DDBJ whole genome shotgun (WGS) entry which is preliminary data.</text>
</comment>
<dbReference type="Gene3D" id="3.40.50.720">
    <property type="entry name" value="NAD(P)-binding Rossmann-like Domain"/>
    <property type="match status" value="1"/>
</dbReference>
<reference evidence="3 4" key="1">
    <citation type="journal article" date="2015" name="Genome Announc.">
        <title>Draft Genome Sequence of Burkholderia sp. Strain PML1(12), an Ectomycorrhizosphere-Inhabiting Bacterium with Effective Mineral-Weathering Ability.</title>
        <authorList>
            <person name="Uroz S."/>
            <person name="Oger P."/>
        </authorList>
    </citation>
    <scope>NUCLEOTIDE SEQUENCE [LARGE SCALE GENOMIC DNA]</scope>
    <source>
        <strain evidence="4">PML1(12)</strain>
    </source>
</reference>
<accession>A0A0J1D3A4</accession>
<gene>
    <name evidence="3" type="ORF">EOS_05530</name>
</gene>
<dbReference type="RefSeq" id="WP_047845606.1">
    <property type="nucleotide sequence ID" value="NZ_AEJF01000051.1"/>
</dbReference>
<dbReference type="AlphaFoldDB" id="A0A0J1D3A4"/>
<dbReference type="Proteomes" id="UP000035963">
    <property type="component" value="Unassembled WGS sequence"/>
</dbReference>
<dbReference type="PANTHER" id="PTHR14239">
    <property type="entry name" value="DUDULIN-RELATED"/>
    <property type="match status" value="1"/>
</dbReference>
<evidence type="ECO:0000313" key="4">
    <source>
        <dbReference type="Proteomes" id="UP000035963"/>
    </source>
</evidence>
<dbReference type="PATRIC" id="fig|908627.4.peg.1218"/>
<dbReference type="InterPro" id="IPR028939">
    <property type="entry name" value="P5C_Rdtase_cat_N"/>
</dbReference>
<keyword evidence="4" id="KW-1185">Reference proteome</keyword>
<organism evidence="3 4">
    <name type="scientific">Caballeronia mineralivorans PML1(12)</name>
    <dbReference type="NCBI Taxonomy" id="908627"/>
    <lineage>
        <taxon>Bacteria</taxon>
        <taxon>Pseudomonadati</taxon>
        <taxon>Pseudomonadota</taxon>
        <taxon>Betaproteobacteria</taxon>
        <taxon>Burkholderiales</taxon>
        <taxon>Burkholderiaceae</taxon>
        <taxon>Caballeronia</taxon>
    </lineage>
</organism>
<dbReference type="GO" id="GO:0016491">
    <property type="term" value="F:oxidoreductase activity"/>
    <property type="evidence" value="ECO:0007669"/>
    <property type="project" value="UniProtKB-KW"/>
</dbReference>
<proteinExistence type="predicted"/>
<evidence type="ECO:0000259" key="2">
    <source>
        <dbReference type="Pfam" id="PF03807"/>
    </source>
</evidence>
<name>A0A0J1D3A4_9BURK</name>
<dbReference type="InterPro" id="IPR051267">
    <property type="entry name" value="STEAP_metalloreductase"/>
</dbReference>
<dbReference type="OrthoDB" id="5499754at2"/>
<dbReference type="Pfam" id="PF03807">
    <property type="entry name" value="F420_oxidored"/>
    <property type="match status" value="1"/>
</dbReference>
<protein>
    <recommendedName>
        <fullName evidence="2">Pyrroline-5-carboxylate reductase catalytic N-terminal domain-containing protein</fullName>
    </recommendedName>
</protein>
<evidence type="ECO:0000313" key="3">
    <source>
        <dbReference type="EMBL" id="KLU27212.1"/>
    </source>
</evidence>
<evidence type="ECO:0000256" key="1">
    <source>
        <dbReference type="ARBA" id="ARBA00023002"/>
    </source>
</evidence>
<dbReference type="PANTHER" id="PTHR14239:SF10">
    <property type="entry name" value="REDUCTASE"/>
    <property type="match status" value="1"/>
</dbReference>
<keyword evidence="1" id="KW-0560">Oxidoreductase</keyword>
<dbReference type="InterPro" id="IPR036291">
    <property type="entry name" value="NAD(P)-bd_dom_sf"/>
</dbReference>
<sequence>MKVGFIGAGRMATTIGRHLICAGHEVVLSSSRGPEALAGLVADLGPAATAGSKQDAAECDVVILATNWADAPAALKDIDWTGRILVDGTNAHMGEEPDISAAGVARSVAALEGRTSSEIVAAMAPGARLVKSISNMPMAWIQDFSPQKPKAVLFMSGDDRDAKAVVGELINSTGLVALDLGSLADGGAMQQLGGPLSAVELHFVRRVVR</sequence>
<feature type="domain" description="Pyrroline-5-carboxylate reductase catalytic N-terminal" evidence="2">
    <location>
        <begin position="2"/>
        <end position="90"/>
    </location>
</feature>